<evidence type="ECO:0000313" key="4">
    <source>
        <dbReference type="EMBL" id="ANI17315.1"/>
    </source>
</evidence>
<reference evidence="5 7" key="2">
    <citation type="submission" date="2016-10" db="EMBL/GenBank/DDBJ databases">
        <authorList>
            <person name="Varghese N."/>
            <person name="Submissions S."/>
        </authorList>
    </citation>
    <scope>NUCLEOTIDE SEQUENCE [LARGE SCALE GENOMIC DNA]</scope>
    <source>
        <strain evidence="5 7">LMG 18378</strain>
    </source>
</reference>
<dbReference type="InterPro" id="IPR025392">
    <property type="entry name" value="DUF4124"/>
</dbReference>
<dbReference type="KEGG" id="pcq:PcP3B5_52840"/>
<dbReference type="STRING" id="53408.A9C11_26480"/>
<sequence length="141" mass="15979">MRALLCLCMALAPLLAAADIYRWTDAQGKVHFSETPPPGAQRVEVRPQVVERDAATREREERTRQFYQARSEEQAAARSRAAEQQAKAGAECDRLRDQLATLQRGGRYYSTDTKGERLYYSDEQIDAARRSLAERVAEGCR</sequence>
<dbReference type="Proteomes" id="UP000183385">
    <property type="component" value="Unassembled WGS sequence"/>
</dbReference>
<feature type="chain" id="PRO_5011872427" description="DUF4124 domain-containing protein" evidence="2">
    <location>
        <begin position="19"/>
        <end position="141"/>
    </location>
</feature>
<evidence type="ECO:0000313" key="6">
    <source>
        <dbReference type="Proteomes" id="UP000077748"/>
    </source>
</evidence>
<evidence type="ECO:0000256" key="1">
    <source>
        <dbReference type="SAM" id="MobiDB-lite"/>
    </source>
</evidence>
<dbReference type="AlphaFoldDB" id="A0A127MZJ5"/>
<feature type="compositionally biased region" description="Low complexity" evidence="1">
    <location>
        <begin position="76"/>
        <end position="86"/>
    </location>
</feature>
<feature type="compositionally biased region" description="Basic and acidic residues" evidence="1">
    <location>
        <begin position="43"/>
        <end position="75"/>
    </location>
</feature>
<accession>A0A127MZJ5</accession>
<protein>
    <recommendedName>
        <fullName evidence="3">DUF4124 domain-containing protein</fullName>
    </recommendedName>
</protein>
<keyword evidence="7" id="KW-1185">Reference proteome</keyword>
<name>A0A127MZJ5_9PSED</name>
<evidence type="ECO:0000256" key="2">
    <source>
        <dbReference type="SAM" id="SignalP"/>
    </source>
</evidence>
<feature type="region of interest" description="Disordered" evidence="1">
    <location>
        <begin position="33"/>
        <end position="90"/>
    </location>
</feature>
<proteinExistence type="predicted"/>
<dbReference type="Pfam" id="PF13511">
    <property type="entry name" value="DUF4124"/>
    <property type="match status" value="1"/>
</dbReference>
<feature type="signal peptide" evidence="2">
    <location>
        <begin position="1"/>
        <end position="18"/>
    </location>
</feature>
<dbReference type="RefSeq" id="WP_009615806.1">
    <property type="nucleotide sequence ID" value="NZ_BDGS01000001.1"/>
</dbReference>
<feature type="domain" description="DUF4124" evidence="3">
    <location>
        <begin position="7"/>
        <end position="59"/>
    </location>
</feature>
<reference evidence="4 6" key="1">
    <citation type="submission" date="2016-05" db="EMBL/GenBank/DDBJ databases">
        <title>Genome Sequence of Pseudomonas citronellolis Strain SJTE-3, an Estrogens and Persistent Organic Pollutants degradation strain.</title>
        <authorList>
            <person name="Liang R."/>
        </authorList>
    </citation>
    <scope>NUCLEOTIDE SEQUENCE [LARGE SCALE GENOMIC DNA]</scope>
    <source>
        <strain evidence="4 6">SJTE-3</strain>
    </source>
</reference>
<dbReference type="GeneID" id="72998254"/>
<evidence type="ECO:0000313" key="5">
    <source>
        <dbReference type="EMBL" id="SFD27546.1"/>
    </source>
</evidence>
<keyword evidence="2" id="KW-0732">Signal</keyword>
<dbReference type="EMBL" id="FOLS01000021">
    <property type="protein sequence ID" value="SFD27546.1"/>
    <property type="molecule type" value="Genomic_DNA"/>
</dbReference>
<gene>
    <name evidence="4" type="ORF">A9C11_26480</name>
    <name evidence="5" type="ORF">SAMN05216577_12183</name>
</gene>
<dbReference type="Proteomes" id="UP000077748">
    <property type="component" value="Chromosome"/>
</dbReference>
<evidence type="ECO:0000313" key="7">
    <source>
        <dbReference type="Proteomes" id="UP000183385"/>
    </source>
</evidence>
<dbReference type="EMBL" id="CP015878">
    <property type="protein sequence ID" value="ANI17315.1"/>
    <property type="molecule type" value="Genomic_DNA"/>
</dbReference>
<evidence type="ECO:0000259" key="3">
    <source>
        <dbReference type="Pfam" id="PF13511"/>
    </source>
</evidence>
<dbReference type="OrthoDB" id="7068596at2"/>
<organism evidence="4 6">
    <name type="scientific">Pseudomonas citronellolis</name>
    <dbReference type="NCBI Taxonomy" id="53408"/>
    <lineage>
        <taxon>Bacteria</taxon>
        <taxon>Pseudomonadati</taxon>
        <taxon>Pseudomonadota</taxon>
        <taxon>Gammaproteobacteria</taxon>
        <taxon>Pseudomonadales</taxon>
        <taxon>Pseudomonadaceae</taxon>
        <taxon>Pseudomonas</taxon>
    </lineage>
</organism>